<feature type="compositionally biased region" description="Low complexity" evidence="14">
    <location>
        <begin position="1534"/>
        <end position="1544"/>
    </location>
</feature>
<evidence type="ECO:0000256" key="12">
    <source>
        <dbReference type="ARBA" id="ARBA00023858"/>
    </source>
</evidence>
<feature type="compositionally biased region" description="Low complexity" evidence="14">
    <location>
        <begin position="2055"/>
        <end position="2076"/>
    </location>
</feature>
<keyword evidence="4" id="KW-0158">Chromosome</keyword>
<comment type="subcellular location">
    <subcellularLocation>
        <location evidence="2">Chromosome</location>
    </subcellularLocation>
    <subcellularLocation>
        <location evidence="1">Nucleus</location>
    </subcellularLocation>
</comment>
<dbReference type="GO" id="GO:0006974">
    <property type="term" value="P:DNA damage response"/>
    <property type="evidence" value="ECO:0007669"/>
    <property type="project" value="UniProtKB-KW"/>
</dbReference>
<evidence type="ECO:0000256" key="10">
    <source>
        <dbReference type="ARBA" id="ARBA00023242"/>
    </source>
</evidence>
<keyword evidence="10" id="KW-0539">Nucleus</keyword>
<feature type="region of interest" description="Disordered" evidence="14">
    <location>
        <begin position="126"/>
        <end position="183"/>
    </location>
</feature>
<feature type="compositionally biased region" description="Basic and acidic residues" evidence="14">
    <location>
        <begin position="1292"/>
        <end position="1303"/>
    </location>
</feature>
<feature type="compositionally biased region" description="Basic and acidic residues" evidence="14">
    <location>
        <begin position="1269"/>
        <end position="1280"/>
    </location>
</feature>
<evidence type="ECO:0000256" key="7">
    <source>
        <dbReference type="ARBA" id="ARBA00022763"/>
    </source>
</evidence>
<feature type="compositionally biased region" description="Basic and acidic residues" evidence="14">
    <location>
        <begin position="415"/>
        <end position="466"/>
    </location>
</feature>
<evidence type="ECO:0000256" key="9">
    <source>
        <dbReference type="ARBA" id="ARBA00022990"/>
    </source>
</evidence>
<evidence type="ECO:0000313" key="15">
    <source>
        <dbReference type="EMBL" id="KAF6203767.1"/>
    </source>
</evidence>
<feature type="compositionally biased region" description="Basic and acidic residues" evidence="14">
    <location>
        <begin position="1086"/>
        <end position="1098"/>
    </location>
</feature>
<feature type="compositionally biased region" description="Basic and acidic residues" evidence="14">
    <location>
        <begin position="1620"/>
        <end position="1634"/>
    </location>
</feature>
<evidence type="ECO:0000256" key="8">
    <source>
        <dbReference type="ARBA" id="ARBA00022843"/>
    </source>
</evidence>
<evidence type="ECO:0000256" key="13">
    <source>
        <dbReference type="ARBA" id="ARBA00030146"/>
    </source>
</evidence>
<feature type="compositionally biased region" description="Basic residues" evidence="14">
    <location>
        <begin position="1506"/>
        <end position="1518"/>
    </location>
</feature>
<evidence type="ECO:0000256" key="3">
    <source>
        <dbReference type="ARBA" id="ARBA00015014"/>
    </source>
</evidence>
<feature type="compositionally biased region" description="Basic and acidic residues" evidence="14">
    <location>
        <begin position="220"/>
        <end position="234"/>
    </location>
</feature>
<dbReference type="InterPro" id="IPR001357">
    <property type="entry name" value="BRCT_dom"/>
</dbReference>
<feature type="compositionally biased region" description="Low complexity" evidence="14">
    <location>
        <begin position="2136"/>
        <end position="2147"/>
    </location>
</feature>
<dbReference type="SUPFAM" id="SSF52113">
    <property type="entry name" value="BRCT domain"/>
    <property type="match status" value="1"/>
</dbReference>
<dbReference type="SMART" id="SM00240">
    <property type="entry name" value="FHA"/>
    <property type="match status" value="1"/>
</dbReference>
<feature type="compositionally biased region" description="Low complexity" evidence="14">
    <location>
        <begin position="137"/>
        <end position="148"/>
    </location>
</feature>
<feature type="region of interest" description="Disordered" evidence="14">
    <location>
        <begin position="1083"/>
        <end position="1140"/>
    </location>
</feature>
<comment type="caution">
    <text evidence="15">The sequence shown here is derived from an EMBL/GenBank/DDBJ whole genome shotgun (WGS) entry which is preliminary data.</text>
</comment>
<feature type="region of interest" description="Disordered" evidence="14">
    <location>
        <begin position="1675"/>
        <end position="1810"/>
    </location>
</feature>
<feature type="region of interest" description="Disordered" evidence="14">
    <location>
        <begin position="1445"/>
        <end position="1466"/>
    </location>
</feature>
<keyword evidence="6" id="KW-0677">Repeat</keyword>
<feature type="compositionally biased region" description="Basic residues" evidence="14">
    <location>
        <begin position="1838"/>
        <end position="1847"/>
    </location>
</feature>
<dbReference type="PROSITE" id="PS50172">
    <property type="entry name" value="BRCT"/>
    <property type="match status" value="1"/>
</dbReference>
<reference evidence="15" key="1">
    <citation type="journal article" date="2021" name="Mol. Ecol. Resour.">
        <title>Apolygus lucorum genome provides insights into omnivorousness and mesophyll feeding.</title>
        <authorList>
            <person name="Liu Y."/>
            <person name="Liu H."/>
            <person name="Wang H."/>
            <person name="Huang T."/>
            <person name="Liu B."/>
            <person name="Yang B."/>
            <person name="Yin L."/>
            <person name="Li B."/>
            <person name="Zhang Y."/>
            <person name="Zhang S."/>
            <person name="Jiang F."/>
            <person name="Zhang X."/>
            <person name="Ren Y."/>
            <person name="Wang B."/>
            <person name="Wang S."/>
            <person name="Lu Y."/>
            <person name="Wu K."/>
            <person name="Fan W."/>
            <person name="Wang G."/>
        </authorList>
    </citation>
    <scope>NUCLEOTIDE SEQUENCE</scope>
    <source>
        <strain evidence="15">12Hb</strain>
    </source>
</reference>
<dbReference type="CDD" id="cd18432">
    <property type="entry name" value="BRCT_PAXIP1_rpt6_like"/>
    <property type="match status" value="1"/>
</dbReference>
<dbReference type="Pfam" id="PF16770">
    <property type="entry name" value="RTT107_BRCT_5"/>
    <property type="match status" value="1"/>
</dbReference>
<protein>
    <recommendedName>
        <fullName evidence="3">Mediator of DNA damage checkpoint protein 1</fullName>
    </recommendedName>
    <alternativeName>
        <fullName evidence="13">PAX transactivation activation domain-interacting protein</fullName>
    </alternativeName>
    <alternativeName>
        <fullName evidence="12">PAX-interacting protein 1</fullName>
    </alternativeName>
</protein>
<feature type="compositionally biased region" description="Basic and acidic residues" evidence="14">
    <location>
        <begin position="1642"/>
        <end position="1651"/>
    </location>
</feature>
<keyword evidence="8" id="KW-0832">Ubl conjugation</keyword>
<dbReference type="PANTHER" id="PTHR23196">
    <property type="entry name" value="PAX TRANSCRIPTION ACTIVATION DOMAIN INTERACTING PROTEIN"/>
    <property type="match status" value="1"/>
</dbReference>
<feature type="compositionally biased region" description="Basic and acidic residues" evidence="14">
    <location>
        <begin position="1111"/>
        <end position="1126"/>
    </location>
</feature>
<feature type="compositionally biased region" description="Basic and acidic residues" evidence="14">
    <location>
        <begin position="1344"/>
        <end position="1355"/>
    </location>
</feature>
<organism evidence="15 16">
    <name type="scientific">Apolygus lucorum</name>
    <name type="common">Small green plant bug</name>
    <name type="synonym">Lygocoris lucorum</name>
    <dbReference type="NCBI Taxonomy" id="248454"/>
    <lineage>
        <taxon>Eukaryota</taxon>
        <taxon>Metazoa</taxon>
        <taxon>Ecdysozoa</taxon>
        <taxon>Arthropoda</taxon>
        <taxon>Hexapoda</taxon>
        <taxon>Insecta</taxon>
        <taxon>Pterygota</taxon>
        <taxon>Neoptera</taxon>
        <taxon>Paraneoptera</taxon>
        <taxon>Hemiptera</taxon>
        <taxon>Heteroptera</taxon>
        <taxon>Panheteroptera</taxon>
        <taxon>Cimicomorpha</taxon>
        <taxon>Miridae</taxon>
        <taxon>Mirini</taxon>
        <taxon>Apolygus</taxon>
    </lineage>
</organism>
<accession>A0A6A4JCL7</accession>
<evidence type="ECO:0000313" key="16">
    <source>
        <dbReference type="Proteomes" id="UP000466442"/>
    </source>
</evidence>
<evidence type="ECO:0000256" key="4">
    <source>
        <dbReference type="ARBA" id="ARBA00022454"/>
    </source>
</evidence>
<keyword evidence="16" id="KW-1185">Reference proteome</keyword>
<dbReference type="PANTHER" id="PTHR23196:SF1">
    <property type="entry name" value="PAX-INTERACTING PROTEIN 1"/>
    <property type="match status" value="1"/>
</dbReference>
<feature type="region of interest" description="Disordered" evidence="14">
    <location>
        <begin position="202"/>
        <end position="302"/>
    </location>
</feature>
<evidence type="ECO:0000256" key="11">
    <source>
        <dbReference type="ARBA" id="ARBA00023306"/>
    </source>
</evidence>
<dbReference type="SUPFAM" id="SSF49879">
    <property type="entry name" value="SMAD/FHA domain"/>
    <property type="match status" value="1"/>
</dbReference>
<feature type="region of interest" description="Disordered" evidence="14">
    <location>
        <begin position="1495"/>
        <end position="1553"/>
    </location>
</feature>
<gene>
    <name evidence="15" type="ORF">GE061_002102</name>
</gene>
<feature type="compositionally biased region" description="Polar residues" evidence="14">
    <location>
        <begin position="1976"/>
        <end position="1992"/>
    </location>
</feature>
<keyword evidence="5" id="KW-1017">Isopeptide bond</keyword>
<dbReference type="Pfam" id="PF16589">
    <property type="entry name" value="BRCT_2"/>
    <property type="match status" value="1"/>
</dbReference>
<dbReference type="Pfam" id="PF00498">
    <property type="entry name" value="FHA"/>
    <property type="match status" value="1"/>
</dbReference>
<feature type="compositionally biased region" description="Polar residues" evidence="14">
    <location>
        <begin position="1785"/>
        <end position="1794"/>
    </location>
</feature>
<keyword evidence="7" id="KW-0227">DNA damage</keyword>
<feature type="region of interest" description="Disordered" evidence="14">
    <location>
        <begin position="340"/>
        <end position="469"/>
    </location>
</feature>
<feature type="compositionally biased region" description="Polar residues" evidence="14">
    <location>
        <begin position="1933"/>
        <end position="1947"/>
    </location>
</feature>
<dbReference type="SMART" id="SM00292">
    <property type="entry name" value="BRCT"/>
    <property type="match status" value="1"/>
</dbReference>
<feature type="region of interest" description="Disordered" evidence="14">
    <location>
        <begin position="1837"/>
        <end position="2159"/>
    </location>
</feature>
<dbReference type="Proteomes" id="UP000466442">
    <property type="component" value="Unassembled WGS sequence"/>
</dbReference>
<feature type="compositionally biased region" description="Basic and acidic residues" evidence="14">
    <location>
        <begin position="2033"/>
        <end position="2048"/>
    </location>
</feature>
<dbReference type="Gene3D" id="3.40.50.10190">
    <property type="entry name" value="BRCT domain"/>
    <property type="match status" value="2"/>
</dbReference>
<name>A0A6A4JCL7_APOLU</name>
<evidence type="ECO:0000256" key="5">
    <source>
        <dbReference type="ARBA" id="ARBA00022499"/>
    </source>
</evidence>
<feature type="compositionally biased region" description="Basic and acidic residues" evidence="14">
    <location>
        <begin position="1576"/>
        <end position="1591"/>
    </location>
</feature>
<feature type="region of interest" description="Disordered" evidence="14">
    <location>
        <begin position="1334"/>
        <end position="1425"/>
    </location>
</feature>
<keyword evidence="9" id="KW-0007">Acetylation</keyword>
<feature type="region of interest" description="Disordered" evidence="14">
    <location>
        <begin position="1567"/>
        <end position="1651"/>
    </location>
</feature>
<dbReference type="EMBL" id="WIXP02000010">
    <property type="protein sequence ID" value="KAF6203767.1"/>
    <property type="molecule type" value="Genomic_DNA"/>
</dbReference>
<feature type="compositionally biased region" description="Basic and acidic residues" evidence="14">
    <location>
        <begin position="1402"/>
        <end position="1420"/>
    </location>
</feature>
<dbReference type="CDD" id="cd17744">
    <property type="entry name" value="BRCT_MDC1_rpt1"/>
    <property type="match status" value="1"/>
</dbReference>
<dbReference type="GO" id="GO:0005634">
    <property type="term" value="C:nucleus"/>
    <property type="evidence" value="ECO:0007669"/>
    <property type="project" value="UniProtKB-SubCell"/>
</dbReference>
<dbReference type="GO" id="GO:0005694">
    <property type="term" value="C:chromosome"/>
    <property type="evidence" value="ECO:0007669"/>
    <property type="project" value="UniProtKB-SubCell"/>
</dbReference>
<dbReference type="InterPro" id="IPR036420">
    <property type="entry name" value="BRCT_dom_sf"/>
</dbReference>
<dbReference type="CDD" id="cd22665">
    <property type="entry name" value="FHA_MDC1"/>
    <property type="match status" value="1"/>
</dbReference>
<dbReference type="PROSITE" id="PS50006">
    <property type="entry name" value="FHA_DOMAIN"/>
    <property type="match status" value="1"/>
</dbReference>
<feature type="region of interest" description="Disordered" evidence="14">
    <location>
        <begin position="1195"/>
        <end position="1305"/>
    </location>
</feature>
<feature type="compositionally biased region" description="Polar residues" evidence="14">
    <location>
        <begin position="2003"/>
        <end position="2023"/>
    </location>
</feature>
<sequence length="2354" mass="256954">MMESTQVLECTQVLDSQSCFVDERIDTPVKVATLTIDGIDYCIWNRENTIGRDAKCSIVLNSKAVSVEHAVIEADLQGGHFICDLGSTNKTKLGDVQLKPRVKYFIKDGDSLKIANLKGVYRHVQIDSDPIPPKSSTPPTAEPTTIPESPERKEDDAVESIIAETPRKDGGSGADSSDGDIFGETSDSSALFVRPLKFHSIDQDGSGVDSGVPMKSGGSDAERVGSLEDSKKDGASQSVAGDHLDVLQGNEVVDESYATDADSSDLVAGSQPMFTPDKRDYDPKVLESDTLPPDESNFEDELTVPPKDYQWENIDDTVDEISTHMDTIDSLVDSKELNVTYTPPKRKPDNPGLDEVDIPNQSIDLIALQPSETGGEVAHLSSSSPNMKKFNKNKIVKHLEEDLDEPLIDSSLPGDDDKPVPGDGDKPVLGDGDKPIPGDGDKPIPGDGDKPIPGDGDKPIPGDGDKPANVYELETQDMTGEESNAVTANNIEMVESNIDESSDIVVGSQPIAKDDIFNYDTVPMGVSVNEQNLHKLNIFDLATQQVQTESGMQGHASGNNSNIHDLETQPFPMPDVKINSTTANATANGRKTDLLVEDIDQGAADISISDFPTQAVSGFAETASGKVQVENRKFATENAPLQHCDVSISDMATQAASVVTNSELNAIHDSSISDMPTQAVRINQNREDHNIKENESCDISLSDIATQLSVPRNKEEVVSAPNDVSSSVQSKEKTYRSKWDTTQQNLEDIYNVMTQMPAERSHIVVEEANHKISLPLSENSDVRALHDVSVSDMLTQPCRVQSDESNSVHRVADISLSDLPTQAAVAKHDVSKNVTSRLEDEETQDIFNAMTQLPVSNDKILLEASDTQLLNSEVNKCSLDVSLSDMMTQPAKSDLVIPRKIPSADISISDLPTQVTTAEKSDAVLNQDSEDIYNVMTQLPVENEKILLDVSDTQQINNDLENCELLESALKTSNSTKGEESLERLKNDAFQFKVPTPVKGLDKFDRVGNADVYTMETQPMDTPVRPNPSNDDIVDHKPVSAKSETTEVSACADDSISTLATQDAKNDPTIDSEVSKDVFEVETEQIPDRSELTNHASHDAPGSNSATKNEVVLEKFDKETDSKCEQEPVVPSTQEIDPNSVEDRIRAMSDKNVNSFATQQILTSSNTKSTVAELLETLEDTSSQVVRSHRKVKKLDYTDSEDSNSPVIRSTRKAKTLDEFEEDYDSPLIAPRKKCLPLNDSQDEVQNIANKMDKISNAPANGSDNLYNGDKHKNKSELKDSPNVTSSPIVDELPKSTKSEVSRTLDNNEAVKVRATEGKKTDAVEINTDQVAVVEDAESSVPDSKAKDKLTHVEENNTGGSDSLQLHLSTDVSQNKSNATSAPTTPEKRTDLVLDVTPTTRDLVELPERKSSPETPEIPKDFFGTPMFRDKPILRQYVNKKKLSLSNSSLLKGPNASSTPKSDLDSYDVLEMEETLMSGKASAVKTRKVIDVKQKAVDSDYSTPKNVKKFKKASPQKRKSAELFDNSSQDDDLLNSQESLDSQGFGRGKRRKQKKSFFGFDDKEDVEFSAATPSKKGAESVQDAHHSEKPRTSPLKTAAHASHTDKIQVNSTDKAISKKTPNDETVKLEGESKRVKLSSEVGTKRISDKESTDMELTCVRSTRLLEDEEAVVNVKKFRRASPKKPEPVGVEVISKNDVESASSSQPSNKTQQRKRNVSSSESESGKDILGPTRRKIESSNPGSTSSGVSSTSPAKSLRGRKASSTKQNSDSETEPRPKSKRSRVENTPTNSQEMSEPEEGTKNPDSQEISIKNMANRLKGAMKSNMKLEEENIQVLNRRGRLRKNSGGRHTNVKEEDVKKGSIEGNISGTPFEISLKKEVKTRKGPQKAVNQNEKTLEKTEENIPNIEPNKSSARAPLRRGRGKLSKAEEDSVTNQTETQAASTSLEVSIPKRGRRAKNAAASSSKEAAEGDEETTGLNDSQNAPSVSGNVSKTKRRGKTTVEDSSAFETDQDSQSQELSQGRRSGRARKKKESFDDIMYRKEEEIRQLKLQRHSTLSQSSDKSRSTSRASVASSSKTEEDGSTISAPKRRGRPKKQESLAPTSTVQSVDDDTVFSVPPSPAGSNSSRRKPPRPGSASSSHSEAETTLKQNEQTKNSVSSSVVKVMFTGLADAKLSSMVKKLGGKVVEKPSDCTVLVTDKVRRTVKFLCALSLGKPIVSPNWLSKSKSFNKFTDTYDSLLKDGEAEDKFDFKLKESLEKAQSSRLLEGFSFYATPSVLPPPAEIKPIVECAGGTYLAKPPAKWASNAAIISSPKDKSDWTKLTKHGVLPPILSAEALLSGVLQQKFDFGKHRLK</sequence>
<dbReference type="Gene3D" id="2.60.200.20">
    <property type="match status" value="1"/>
</dbReference>
<feature type="compositionally biased region" description="Low complexity" evidence="14">
    <location>
        <begin position="1738"/>
        <end position="1753"/>
    </location>
</feature>
<proteinExistence type="predicted"/>
<evidence type="ECO:0000256" key="14">
    <source>
        <dbReference type="SAM" id="MobiDB-lite"/>
    </source>
</evidence>
<dbReference type="InterPro" id="IPR008984">
    <property type="entry name" value="SMAD_FHA_dom_sf"/>
</dbReference>
<feature type="compositionally biased region" description="Polar residues" evidence="14">
    <location>
        <begin position="1356"/>
        <end position="1384"/>
    </location>
</feature>
<feature type="compositionally biased region" description="Basic and acidic residues" evidence="14">
    <location>
        <begin position="276"/>
        <end position="287"/>
    </location>
</feature>
<dbReference type="InterPro" id="IPR051579">
    <property type="entry name" value="DDR_Transcriptional_Reg"/>
</dbReference>
<evidence type="ECO:0000256" key="2">
    <source>
        <dbReference type="ARBA" id="ARBA00004286"/>
    </source>
</evidence>
<feature type="compositionally biased region" description="Polar residues" evidence="14">
    <location>
        <begin position="1699"/>
        <end position="1710"/>
    </location>
</feature>
<evidence type="ECO:0000256" key="6">
    <source>
        <dbReference type="ARBA" id="ARBA00022737"/>
    </source>
</evidence>
<dbReference type="InterPro" id="IPR000253">
    <property type="entry name" value="FHA_dom"/>
</dbReference>
<evidence type="ECO:0000256" key="1">
    <source>
        <dbReference type="ARBA" id="ARBA00004123"/>
    </source>
</evidence>
<keyword evidence="11" id="KW-0131">Cell cycle</keyword>
<dbReference type="OrthoDB" id="342264at2759"/>
<feature type="compositionally biased region" description="Basic and acidic residues" evidence="14">
    <location>
        <begin position="1852"/>
        <end position="1862"/>
    </location>
</feature>